<accession>A0A0F3NVI3</accession>
<reference evidence="1 2" key="1">
    <citation type="submission" date="2015-01" db="EMBL/GenBank/DDBJ databases">
        <title>Genome Sequencing of Rickettsiales.</title>
        <authorList>
            <person name="Daugherty S.C."/>
            <person name="Su Q."/>
            <person name="Abolude K."/>
            <person name="Beier-Sexton M."/>
            <person name="Carlyon J.A."/>
            <person name="Carter R."/>
            <person name="Day N.P."/>
            <person name="Dumler S.J."/>
            <person name="Dyachenko V."/>
            <person name="Godinez A."/>
            <person name="Kurtti T.J."/>
            <person name="Lichay M."/>
            <person name="Mullins K.E."/>
            <person name="Ott S."/>
            <person name="Pappas-Brown V."/>
            <person name="Paris D.H."/>
            <person name="Patel P."/>
            <person name="Richards A.L."/>
            <person name="Sadzewicz L."/>
            <person name="Sears K."/>
            <person name="Seidman D."/>
            <person name="Sengamalay N."/>
            <person name="Stenos J."/>
            <person name="Tallon L.J."/>
            <person name="Vincent G."/>
            <person name="Fraser C.M."/>
            <person name="Munderloh U."/>
            <person name="Dunning-Hotopp J.C."/>
        </authorList>
    </citation>
    <scope>NUCLEOTIDE SEQUENCE [LARGE SCALE GENOMIC DNA]</scope>
    <source>
        <strain evidence="1 2">TA716</strain>
    </source>
</reference>
<organism evidence="1 2">
    <name type="scientific">Orientia tsutsugamushi str. TA716</name>
    <dbReference type="NCBI Taxonomy" id="1359175"/>
    <lineage>
        <taxon>Bacteria</taxon>
        <taxon>Pseudomonadati</taxon>
        <taxon>Pseudomonadota</taxon>
        <taxon>Alphaproteobacteria</taxon>
        <taxon>Rickettsiales</taxon>
        <taxon>Rickettsiaceae</taxon>
        <taxon>Rickettsieae</taxon>
        <taxon>Orientia</taxon>
    </lineage>
</organism>
<dbReference type="SUPFAM" id="SSF48452">
    <property type="entry name" value="TPR-like"/>
    <property type="match status" value="1"/>
</dbReference>
<feature type="non-terminal residue" evidence="1">
    <location>
        <position position="24"/>
    </location>
</feature>
<dbReference type="EMBL" id="LAOA01000164">
    <property type="protein sequence ID" value="KJV70899.1"/>
    <property type="molecule type" value="Genomic_DNA"/>
</dbReference>
<gene>
    <name evidence="1" type="ORF">OTSTA716_2432</name>
</gene>
<dbReference type="InterPro" id="IPR011990">
    <property type="entry name" value="TPR-like_helical_dom_sf"/>
</dbReference>
<dbReference type="Proteomes" id="UP000033671">
    <property type="component" value="Unassembled WGS sequence"/>
</dbReference>
<dbReference type="PROSITE" id="PS50293">
    <property type="entry name" value="TPR_REGION"/>
    <property type="match status" value="1"/>
</dbReference>
<evidence type="ECO:0000313" key="2">
    <source>
        <dbReference type="Proteomes" id="UP000033671"/>
    </source>
</evidence>
<dbReference type="InterPro" id="IPR019734">
    <property type="entry name" value="TPR_rpt"/>
</dbReference>
<dbReference type="AlphaFoldDB" id="A0A0F3NVI3"/>
<protein>
    <submittedName>
        <fullName evidence="1">Tetratricopeptide repeat family protein</fullName>
    </submittedName>
</protein>
<name>A0A0F3NVI3_ORITS</name>
<dbReference type="Pfam" id="PF00515">
    <property type="entry name" value="TPR_1"/>
    <property type="match status" value="1"/>
</dbReference>
<comment type="caution">
    <text evidence="1">The sequence shown here is derived from an EMBL/GenBank/DDBJ whole genome shotgun (WGS) entry which is preliminary data.</text>
</comment>
<sequence>MCLHKLGQHQEAIESYNLAIKYNP</sequence>
<proteinExistence type="predicted"/>
<dbReference type="Gene3D" id="1.25.40.10">
    <property type="entry name" value="Tetratricopeptide repeat domain"/>
    <property type="match status" value="1"/>
</dbReference>
<evidence type="ECO:0000313" key="1">
    <source>
        <dbReference type="EMBL" id="KJV70899.1"/>
    </source>
</evidence>